<evidence type="ECO:0000256" key="1">
    <source>
        <dbReference type="SAM" id="MobiDB-lite"/>
    </source>
</evidence>
<evidence type="ECO:0000313" key="2">
    <source>
        <dbReference type="EMBL" id="KAF3438283.1"/>
    </source>
</evidence>
<sequence>MTPRGKAVATKTKMVVKSRSTENVRTQPSTPHSMNPSIEVPKEPTPFMDVPSSSNPKKLYIIGRLRPLNADEEFVYELNEDFPIPPLKKKRGCMNIDTEKEEYVYFHQQDTFNFGGTLFEDVGQPSHSSHNYDELKSHIQYLDIKIDGVTNDLGNFLLDSMREFQSIHETMHQMLYYIKHEYHPTEHATHNDDVNKDAAMGGDFETRDLNMGVVERDSEVQWLTLSKVVHHEPRVKKRAERLKSPCIVTTEI</sequence>
<feature type="compositionally biased region" description="Low complexity" evidence="1">
    <location>
        <begin position="1"/>
        <end position="17"/>
    </location>
</feature>
<comment type="caution">
    <text evidence="2">The sequence shown here is derived from an EMBL/GenBank/DDBJ whole genome shotgun (WGS) entry which is preliminary data.</text>
</comment>
<reference evidence="2" key="1">
    <citation type="submission" date="2020-03" db="EMBL/GenBank/DDBJ databases">
        <title>A high-quality chromosome-level genome assembly of a woody plant with both climbing and erect habits, Rhamnella rubrinervis.</title>
        <authorList>
            <person name="Lu Z."/>
            <person name="Yang Y."/>
            <person name="Zhu X."/>
            <person name="Sun Y."/>
        </authorList>
    </citation>
    <scope>NUCLEOTIDE SEQUENCE</scope>
    <source>
        <strain evidence="2">BYM</strain>
        <tissue evidence="2">Leaf</tissue>
    </source>
</reference>
<accession>A0A8K0GV36</accession>
<dbReference type="EMBL" id="VOIH02000009">
    <property type="protein sequence ID" value="KAF3438283.1"/>
    <property type="molecule type" value="Genomic_DNA"/>
</dbReference>
<evidence type="ECO:0000313" key="3">
    <source>
        <dbReference type="Proteomes" id="UP000796880"/>
    </source>
</evidence>
<name>A0A8K0GV36_9ROSA</name>
<proteinExistence type="predicted"/>
<gene>
    <name evidence="2" type="ORF">FNV43_RR21044</name>
</gene>
<dbReference type="Proteomes" id="UP000796880">
    <property type="component" value="Unassembled WGS sequence"/>
</dbReference>
<organism evidence="2 3">
    <name type="scientific">Rhamnella rubrinervis</name>
    <dbReference type="NCBI Taxonomy" id="2594499"/>
    <lineage>
        <taxon>Eukaryota</taxon>
        <taxon>Viridiplantae</taxon>
        <taxon>Streptophyta</taxon>
        <taxon>Embryophyta</taxon>
        <taxon>Tracheophyta</taxon>
        <taxon>Spermatophyta</taxon>
        <taxon>Magnoliopsida</taxon>
        <taxon>eudicotyledons</taxon>
        <taxon>Gunneridae</taxon>
        <taxon>Pentapetalae</taxon>
        <taxon>rosids</taxon>
        <taxon>fabids</taxon>
        <taxon>Rosales</taxon>
        <taxon>Rhamnaceae</taxon>
        <taxon>rhamnoid group</taxon>
        <taxon>Rhamneae</taxon>
        <taxon>Rhamnella</taxon>
    </lineage>
</organism>
<feature type="compositionally biased region" description="Polar residues" evidence="1">
    <location>
        <begin position="21"/>
        <end position="36"/>
    </location>
</feature>
<keyword evidence="3" id="KW-1185">Reference proteome</keyword>
<dbReference type="AlphaFoldDB" id="A0A8K0GV36"/>
<protein>
    <submittedName>
        <fullName evidence="2">Uncharacterized protein</fullName>
    </submittedName>
</protein>
<feature type="region of interest" description="Disordered" evidence="1">
    <location>
        <begin position="1"/>
        <end position="38"/>
    </location>
</feature>